<gene>
    <name evidence="5" type="ORF">ACFPYI_16265</name>
</gene>
<name>A0ABD5RQX8_9EURY</name>
<dbReference type="InterPro" id="IPR007050">
    <property type="entry name" value="HTH_bacterioopsin"/>
</dbReference>
<evidence type="ECO:0000259" key="4">
    <source>
        <dbReference type="Pfam" id="PF24278"/>
    </source>
</evidence>
<dbReference type="RefSeq" id="WP_247416827.1">
    <property type="nucleotide sequence ID" value="NZ_JALLGW010000001.1"/>
</dbReference>
<sequence>MRYLRCRLTFAEDAIHPVHAALASDDAPSRDLLWQWSRADDADVFLYSVEGETEVYEAALAETPSVVEYELTASGDGRQYVYVRQESRAVDDDLLAAVSSSGVLVVPPVVFAEDGTAALTVVGESASLQRVVDEVPAVVDVAVERIGEYAGHPGRFDPGLTERQTEAVARAVQVGYFATPRTASVADVAADLDCSAATAAEHLRKAQTKVMRALVASW</sequence>
<dbReference type="AlphaFoldDB" id="A0ABD5RQX8"/>
<accession>A0ABD5RQX8</accession>
<evidence type="ECO:0000313" key="6">
    <source>
        <dbReference type="Proteomes" id="UP001596099"/>
    </source>
</evidence>
<protein>
    <submittedName>
        <fullName evidence="5">Helix-turn-helix domain-containing protein</fullName>
    </submittedName>
</protein>
<dbReference type="PANTHER" id="PTHR34236">
    <property type="entry name" value="DIMETHYL SULFOXIDE REDUCTASE TRANSCRIPTIONAL ACTIVATOR"/>
    <property type="match status" value="1"/>
</dbReference>
<comment type="caution">
    <text evidence="5">The sequence shown here is derived from an EMBL/GenBank/DDBJ whole genome shotgun (WGS) entry which is preliminary data.</text>
</comment>
<dbReference type="Pfam" id="PF04967">
    <property type="entry name" value="HTH_10"/>
    <property type="match status" value="1"/>
</dbReference>
<keyword evidence="2" id="KW-0804">Transcription</keyword>
<dbReference type="Pfam" id="PF24278">
    <property type="entry name" value="HVO_0513_N"/>
    <property type="match status" value="1"/>
</dbReference>
<evidence type="ECO:0000259" key="3">
    <source>
        <dbReference type="Pfam" id="PF04967"/>
    </source>
</evidence>
<proteinExistence type="predicted"/>
<feature type="domain" description="HTH bat-type" evidence="3">
    <location>
        <begin position="160"/>
        <end position="212"/>
    </location>
</feature>
<feature type="domain" description="HVO-0513-like N-terminal" evidence="4">
    <location>
        <begin position="16"/>
        <end position="149"/>
    </location>
</feature>
<evidence type="ECO:0000313" key="5">
    <source>
        <dbReference type="EMBL" id="MFC5972891.1"/>
    </source>
</evidence>
<dbReference type="Proteomes" id="UP001596099">
    <property type="component" value="Unassembled WGS sequence"/>
</dbReference>
<evidence type="ECO:0000256" key="2">
    <source>
        <dbReference type="ARBA" id="ARBA00023163"/>
    </source>
</evidence>
<dbReference type="EMBL" id="JBHSQH010000001">
    <property type="protein sequence ID" value="MFC5972891.1"/>
    <property type="molecule type" value="Genomic_DNA"/>
</dbReference>
<keyword evidence="6" id="KW-1185">Reference proteome</keyword>
<dbReference type="PANTHER" id="PTHR34236:SF1">
    <property type="entry name" value="DIMETHYL SULFOXIDE REDUCTASE TRANSCRIPTIONAL ACTIVATOR"/>
    <property type="match status" value="1"/>
</dbReference>
<keyword evidence="1" id="KW-0805">Transcription regulation</keyword>
<organism evidence="5 6">
    <name type="scientific">Halomarina salina</name>
    <dbReference type="NCBI Taxonomy" id="1872699"/>
    <lineage>
        <taxon>Archaea</taxon>
        <taxon>Methanobacteriati</taxon>
        <taxon>Methanobacteriota</taxon>
        <taxon>Stenosarchaea group</taxon>
        <taxon>Halobacteria</taxon>
        <taxon>Halobacteriales</taxon>
        <taxon>Natronomonadaceae</taxon>
        <taxon>Halomarina</taxon>
    </lineage>
</organism>
<dbReference type="InterPro" id="IPR056493">
    <property type="entry name" value="HVO_0513_N"/>
</dbReference>
<evidence type="ECO:0000256" key="1">
    <source>
        <dbReference type="ARBA" id="ARBA00023015"/>
    </source>
</evidence>
<reference evidence="5 6" key="1">
    <citation type="journal article" date="2019" name="Int. J. Syst. Evol. Microbiol.">
        <title>The Global Catalogue of Microorganisms (GCM) 10K type strain sequencing project: providing services to taxonomists for standard genome sequencing and annotation.</title>
        <authorList>
            <consortium name="The Broad Institute Genomics Platform"/>
            <consortium name="The Broad Institute Genome Sequencing Center for Infectious Disease"/>
            <person name="Wu L."/>
            <person name="Ma J."/>
        </authorList>
    </citation>
    <scope>NUCLEOTIDE SEQUENCE [LARGE SCALE GENOMIC DNA]</scope>
    <source>
        <strain evidence="5 6">CGMCC 1.12543</strain>
    </source>
</reference>